<evidence type="ECO:0000313" key="4">
    <source>
        <dbReference type="Proteomes" id="UP001549257"/>
    </source>
</evidence>
<feature type="transmembrane region" description="Helical" evidence="1">
    <location>
        <begin position="109"/>
        <end position="125"/>
    </location>
</feature>
<evidence type="ECO:0000313" key="3">
    <source>
        <dbReference type="EMBL" id="MET4580672.1"/>
    </source>
</evidence>
<sequence>MTETRSETGDEAVVSDTADADIVAQPSRRLEIVAAAVALVFMAVYLVLVLQIDLRRETGAGQIDARSWPTMLGVLGVVIAAWRLVYAFVRPPADRDDLERLQKGGMRRLISTIVLTVVYLALWQVRSIVAFGYNIELFVFITPFFLFALLYVYGARSWKTFVLFPVITTAFIYVLFGMLLRIPL</sequence>
<proteinExistence type="predicted"/>
<reference evidence="3 4" key="1">
    <citation type="submission" date="2024-06" db="EMBL/GenBank/DDBJ databases">
        <title>Sorghum-associated microbial communities from plants grown in Nebraska, USA.</title>
        <authorList>
            <person name="Schachtman D."/>
        </authorList>
    </citation>
    <scope>NUCLEOTIDE SEQUENCE [LARGE SCALE GENOMIC DNA]</scope>
    <source>
        <strain evidence="3 4">2857</strain>
    </source>
</reference>
<dbReference type="EMBL" id="JBEPSJ010000001">
    <property type="protein sequence ID" value="MET4580672.1"/>
    <property type="molecule type" value="Genomic_DNA"/>
</dbReference>
<gene>
    <name evidence="3" type="ORF">ABIE21_000162</name>
</gene>
<feature type="transmembrane region" description="Helical" evidence="1">
    <location>
        <begin position="131"/>
        <end position="154"/>
    </location>
</feature>
<dbReference type="RefSeq" id="WP_354022888.1">
    <property type="nucleotide sequence ID" value="NZ_JBEPSJ010000001.1"/>
</dbReference>
<feature type="transmembrane region" description="Helical" evidence="1">
    <location>
        <begin position="161"/>
        <end position="182"/>
    </location>
</feature>
<feature type="transmembrane region" description="Helical" evidence="1">
    <location>
        <begin position="72"/>
        <end position="89"/>
    </location>
</feature>
<feature type="transmembrane region" description="Helical" evidence="1">
    <location>
        <begin position="32"/>
        <end position="52"/>
    </location>
</feature>
<name>A0ABV2QI99_9MICO</name>
<keyword evidence="4" id="KW-1185">Reference proteome</keyword>
<evidence type="ECO:0000256" key="1">
    <source>
        <dbReference type="SAM" id="Phobius"/>
    </source>
</evidence>
<keyword evidence="1" id="KW-1133">Transmembrane helix</keyword>
<protein>
    <recommendedName>
        <fullName evidence="2">DUF1468 domain-containing protein</fullName>
    </recommendedName>
</protein>
<keyword evidence="1" id="KW-0472">Membrane</keyword>
<evidence type="ECO:0000259" key="2">
    <source>
        <dbReference type="Pfam" id="PF07331"/>
    </source>
</evidence>
<accession>A0ABV2QI99</accession>
<feature type="domain" description="DUF1468" evidence="2">
    <location>
        <begin position="35"/>
        <end position="184"/>
    </location>
</feature>
<organism evidence="3 4">
    <name type="scientific">Conyzicola nivalis</name>
    <dbReference type="NCBI Taxonomy" id="1477021"/>
    <lineage>
        <taxon>Bacteria</taxon>
        <taxon>Bacillati</taxon>
        <taxon>Actinomycetota</taxon>
        <taxon>Actinomycetes</taxon>
        <taxon>Micrococcales</taxon>
        <taxon>Microbacteriaceae</taxon>
        <taxon>Conyzicola</taxon>
    </lineage>
</organism>
<dbReference type="Proteomes" id="UP001549257">
    <property type="component" value="Unassembled WGS sequence"/>
</dbReference>
<dbReference type="InterPro" id="IPR009936">
    <property type="entry name" value="DUF1468"/>
</dbReference>
<keyword evidence="1" id="KW-0812">Transmembrane</keyword>
<comment type="caution">
    <text evidence="3">The sequence shown here is derived from an EMBL/GenBank/DDBJ whole genome shotgun (WGS) entry which is preliminary data.</text>
</comment>
<dbReference type="Pfam" id="PF07331">
    <property type="entry name" value="TctB"/>
    <property type="match status" value="1"/>
</dbReference>